<dbReference type="Proteomes" id="UP000666240">
    <property type="component" value="Unassembled WGS sequence"/>
</dbReference>
<dbReference type="InterPro" id="IPR035709">
    <property type="entry name" value="YoaB-like"/>
</dbReference>
<dbReference type="PANTHER" id="PTHR47328">
    <property type="match status" value="1"/>
</dbReference>
<organism evidence="1 2">
    <name type="scientific">Tianweitania sediminis</name>
    <dbReference type="NCBI Taxonomy" id="1502156"/>
    <lineage>
        <taxon>Bacteria</taxon>
        <taxon>Pseudomonadati</taxon>
        <taxon>Pseudomonadota</taxon>
        <taxon>Alphaproteobacteria</taxon>
        <taxon>Hyphomicrobiales</taxon>
        <taxon>Phyllobacteriaceae</taxon>
        <taxon>Tianweitania</taxon>
    </lineage>
</organism>
<dbReference type="EMBL" id="JAGIYY010000001">
    <property type="protein sequence ID" value="MBP0437078.1"/>
    <property type="molecule type" value="Genomic_DNA"/>
</dbReference>
<proteinExistence type="predicted"/>
<dbReference type="PANTHER" id="PTHR47328:SF1">
    <property type="entry name" value="RUTC FAMILY PROTEIN YOAB"/>
    <property type="match status" value="1"/>
</dbReference>
<dbReference type="InterPro" id="IPR035959">
    <property type="entry name" value="RutC-like_sf"/>
</dbReference>
<comment type="caution">
    <text evidence="1">The sequence shown here is derived from an EMBL/GenBank/DDBJ whole genome shotgun (WGS) entry which is preliminary data.</text>
</comment>
<dbReference type="RefSeq" id="WP_209333120.1">
    <property type="nucleotide sequence ID" value="NZ_JAGIYY010000001.1"/>
</dbReference>
<evidence type="ECO:0000313" key="2">
    <source>
        <dbReference type="Proteomes" id="UP000666240"/>
    </source>
</evidence>
<dbReference type="SUPFAM" id="SSF55298">
    <property type="entry name" value="YjgF-like"/>
    <property type="match status" value="1"/>
</dbReference>
<dbReference type="InterPro" id="IPR006175">
    <property type="entry name" value="YjgF/YER057c/UK114"/>
</dbReference>
<dbReference type="CDD" id="cd06150">
    <property type="entry name" value="YjgF_YER057c_UK114_like_2"/>
    <property type="match status" value="1"/>
</dbReference>
<protein>
    <submittedName>
        <fullName evidence="1">RidA family protein</fullName>
    </submittedName>
</protein>
<name>A0A8J7QVC0_9HYPH</name>
<accession>A0A8J7QVC0</accession>
<keyword evidence="2" id="KW-1185">Reference proteome</keyword>
<dbReference type="Gene3D" id="3.30.1330.40">
    <property type="entry name" value="RutC-like"/>
    <property type="match status" value="1"/>
</dbReference>
<sequence length="116" mass="12954">MITRHRKARTLYGAVEHNGVIYFAGHAADDINTGMKEQTRQTCAKLETFLNELGSSKSNILQARIYLSDMSRKEEMNEAWLEWLDGADLPSRATIGGCDLGDPKRLIEIVLTAAKD</sequence>
<dbReference type="AlphaFoldDB" id="A0A8J7QVC0"/>
<dbReference type="Pfam" id="PF01042">
    <property type="entry name" value="Ribonuc_L-PSP"/>
    <property type="match status" value="1"/>
</dbReference>
<evidence type="ECO:0000313" key="1">
    <source>
        <dbReference type="EMBL" id="MBP0437078.1"/>
    </source>
</evidence>
<gene>
    <name evidence="1" type="ORF">J5Y06_00250</name>
</gene>
<reference evidence="1" key="1">
    <citation type="submission" date="2021-03" db="EMBL/GenBank/DDBJ databases">
        <title>Genome sequencing and assembly of Tianweitania sediminis.</title>
        <authorList>
            <person name="Chhetri G."/>
        </authorList>
    </citation>
    <scope>NUCLEOTIDE SEQUENCE</scope>
    <source>
        <strain evidence="1">Z8</strain>
    </source>
</reference>